<dbReference type="PROSITE" id="PS51440">
    <property type="entry name" value="TIM_2"/>
    <property type="match status" value="1"/>
</dbReference>
<keyword evidence="3" id="KW-0312">Gluconeogenesis</keyword>
<name>A0A0A8H057_9BACT</name>
<dbReference type="GO" id="GO:0006096">
    <property type="term" value="P:glycolytic process"/>
    <property type="evidence" value="ECO:0007669"/>
    <property type="project" value="UniProtKB-UniPathway"/>
</dbReference>
<keyword evidence="3" id="KW-0963">Cytoplasm</keyword>
<comment type="pathway">
    <text evidence="3">Carbohydrate biosynthesis; gluconeogenesis.</text>
</comment>
<dbReference type="PANTHER" id="PTHR21139:SF42">
    <property type="entry name" value="TRIOSEPHOSPHATE ISOMERASE"/>
    <property type="match status" value="1"/>
</dbReference>
<keyword evidence="4" id="KW-0175">Coiled coil</keyword>
<dbReference type="EMBL" id="CP007770">
    <property type="protein sequence ID" value="AJC87396.1"/>
    <property type="molecule type" value="Genomic_DNA"/>
</dbReference>
<dbReference type="GO" id="GO:0046166">
    <property type="term" value="P:glyceraldehyde-3-phosphate biosynthetic process"/>
    <property type="evidence" value="ECO:0007669"/>
    <property type="project" value="TreeGrafter"/>
</dbReference>
<dbReference type="GeneID" id="74431210"/>
<dbReference type="HOGENOM" id="CLU_024251_2_3_7"/>
<evidence type="ECO:0000313" key="6">
    <source>
        <dbReference type="Proteomes" id="UP000031163"/>
    </source>
</evidence>
<comment type="catalytic activity">
    <reaction evidence="3">
        <text>D-glyceraldehyde 3-phosphate = dihydroxyacetone phosphate</text>
        <dbReference type="Rhea" id="RHEA:18585"/>
        <dbReference type="ChEBI" id="CHEBI:57642"/>
        <dbReference type="ChEBI" id="CHEBI:59776"/>
        <dbReference type="EC" id="5.3.1.1"/>
    </reaction>
</comment>
<proteinExistence type="inferred from homology"/>
<comment type="similarity">
    <text evidence="1 3">Belongs to the triosephosphate isomerase family.</text>
</comment>
<dbReference type="PANTHER" id="PTHR21139">
    <property type="entry name" value="TRIOSEPHOSPHATE ISOMERASE"/>
    <property type="match status" value="1"/>
</dbReference>
<dbReference type="GO" id="GO:0019563">
    <property type="term" value="P:glycerol catabolic process"/>
    <property type="evidence" value="ECO:0007669"/>
    <property type="project" value="TreeGrafter"/>
</dbReference>
<dbReference type="InterPro" id="IPR000652">
    <property type="entry name" value="Triosephosphate_isomerase"/>
</dbReference>
<evidence type="ECO:0000256" key="3">
    <source>
        <dbReference type="RuleBase" id="RU363013"/>
    </source>
</evidence>
<organism evidence="5 6">
    <name type="scientific">Campylobacter insulaenigrae NCTC 12927</name>
    <dbReference type="NCBI Taxonomy" id="1031564"/>
    <lineage>
        <taxon>Bacteria</taxon>
        <taxon>Pseudomonadati</taxon>
        <taxon>Campylobacterota</taxon>
        <taxon>Epsilonproteobacteria</taxon>
        <taxon>Campylobacterales</taxon>
        <taxon>Campylobacteraceae</taxon>
        <taxon>Campylobacter</taxon>
    </lineage>
</organism>
<gene>
    <name evidence="5" type="primary">tpiA</name>
    <name evidence="5" type="ORF">CINS_0397</name>
</gene>
<dbReference type="SUPFAM" id="SSF51351">
    <property type="entry name" value="Triosephosphate isomerase (TIM)"/>
    <property type="match status" value="1"/>
</dbReference>
<dbReference type="NCBIfam" id="NF000728">
    <property type="entry name" value="PRK00042.3-2"/>
    <property type="match status" value="1"/>
</dbReference>
<dbReference type="Gene3D" id="3.20.20.70">
    <property type="entry name" value="Aldolase class I"/>
    <property type="match status" value="1"/>
</dbReference>
<keyword evidence="3" id="KW-0324">Glycolysis</keyword>
<dbReference type="GO" id="GO:0006094">
    <property type="term" value="P:gluconeogenesis"/>
    <property type="evidence" value="ECO:0007669"/>
    <property type="project" value="UniProtKB-UniPathway"/>
</dbReference>
<dbReference type="GO" id="GO:0005829">
    <property type="term" value="C:cytosol"/>
    <property type="evidence" value="ECO:0007669"/>
    <property type="project" value="TreeGrafter"/>
</dbReference>
<dbReference type="UniPathway" id="UPA00109">
    <property type="reaction ID" value="UER00189"/>
</dbReference>
<dbReference type="InterPro" id="IPR035990">
    <property type="entry name" value="TIM_sf"/>
</dbReference>
<evidence type="ECO:0000313" key="5">
    <source>
        <dbReference type="EMBL" id="AJC87396.1"/>
    </source>
</evidence>
<dbReference type="CDD" id="cd00311">
    <property type="entry name" value="TIM"/>
    <property type="match status" value="1"/>
</dbReference>
<dbReference type="UniPathway" id="UPA00138"/>
<dbReference type="InterPro" id="IPR020861">
    <property type="entry name" value="Triosephosphate_isomerase_AS"/>
</dbReference>
<dbReference type="EC" id="5.3.1.1" evidence="3"/>
<evidence type="ECO:0000256" key="1">
    <source>
        <dbReference type="ARBA" id="ARBA00007422"/>
    </source>
</evidence>
<reference evidence="5 6" key="1">
    <citation type="journal article" date="2014" name="Genome Biol. Evol.">
        <title>Comparative Genomics of the Campylobacter lari Group.</title>
        <authorList>
            <person name="Miller W.G."/>
            <person name="Yee E."/>
            <person name="Chapman M.H."/>
            <person name="Smith T.P."/>
            <person name="Bono J.L."/>
            <person name="Huynh S."/>
            <person name="Parker C.T."/>
            <person name="Vandamme P."/>
            <person name="Luong K."/>
            <person name="Korlach J."/>
        </authorList>
    </citation>
    <scope>NUCLEOTIDE SEQUENCE [LARGE SCALE GENOMIC DNA]</scope>
    <source>
        <strain evidence="5 6">NCTC 12927</strain>
    </source>
</reference>
<dbReference type="KEGG" id="cis:CINS_0397"/>
<comment type="subcellular location">
    <subcellularLocation>
        <location evidence="3">Cytoplasm</location>
    </subcellularLocation>
</comment>
<dbReference type="Proteomes" id="UP000031163">
    <property type="component" value="Chromosome"/>
</dbReference>
<feature type="coiled-coil region" evidence="4">
    <location>
        <begin position="122"/>
        <end position="149"/>
    </location>
</feature>
<comment type="subunit">
    <text evidence="3">Homodimer.</text>
</comment>
<dbReference type="Pfam" id="PF00121">
    <property type="entry name" value="TIM"/>
    <property type="match status" value="1"/>
</dbReference>
<dbReference type="RefSeq" id="WP_039649415.1">
    <property type="nucleotide sequence ID" value="NZ_CP007770.1"/>
</dbReference>
<dbReference type="PROSITE" id="PS00171">
    <property type="entry name" value="TIM_1"/>
    <property type="match status" value="1"/>
</dbReference>
<comment type="pathway">
    <text evidence="3">Carbohydrate degradation; glycolysis; D-glyceraldehyde 3-phosphate from glycerone phosphate: step 1/1.</text>
</comment>
<evidence type="ECO:0000256" key="2">
    <source>
        <dbReference type="ARBA" id="ARBA00023235"/>
    </source>
</evidence>
<evidence type="ECO:0000256" key="4">
    <source>
        <dbReference type="SAM" id="Coils"/>
    </source>
</evidence>
<accession>A0A0A8H057</accession>
<keyword evidence="2 3" id="KW-0413">Isomerase</keyword>
<dbReference type="STRING" id="1031564.CINS_0397"/>
<sequence>MIFAANLKCNHTRSSFQSYAEEINSFKNTEDEIFIFPSSTSFLMQKLNFYQGAQNFYPCINGAYTGEIGQEHLEEFNIKSVLIGHSERRVLGENEKFLKTKFDFAKNLSYNIIYCIGESLEIKQEKKSLDFLKKQIENIDLDYEKLIIAYEPIYSIGTGVSASIEDIKEKLNFLSQFSKCKFLYGGSVNQDNIKDICSLQNCHGVLIGTAALQADKFLKLIQIAKG</sequence>
<dbReference type="InterPro" id="IPR013785">
    <property type="entry name" value="Aldolase_TIM"/>
</dbReference>
<protein>
    <recommendedName>
        <fullName evidence="3">Triosephosphate isomerase</fullName>
        <ecNumber evidence="3">5.3.1.1</ecNumber>
    </recommendedName>
</protein>
<dbReference type="GO" id="GO:0004807">
    <property type="term" value="F:triose-phosphate isomerase activity"/>
    <property type="evidence" value="ECO:0007669"/>
    <property type="project" value="UniProtKB-EC"/>
</dbReference>
<dbReference type="AlphaFoldDB" id="A0A0A8H057"/>